<name>A0A1X7EIQ5_9HYPH</name>
<dbReference type="RefSeq" id="WP_085421652.1">
    <property type="nucleotide sequence ID" value="NZ_FXAF01000006.1"/>
</dbReference>
<dbReference type="Proteomes" id="UP000192903">
    <property type="component" value="Unassembled WGS sequence"/>
</dbReference>
<dbReference type="NCBIfam" id="NF004793">
    <property type="entry name" value="PRK06141.1"/>
    <property type="match status" value="1"/>
</dbReference>
<dbReference type="PANTHER" id="PTHR13812">
    <property type="entry name" value="KETIMINE REDUCTASE MU-CRYSTALLIN"/>
    <property type="match status" value="1"/>
</dbReference>
<dbReference type="Gene3D" id="3.30.1780.10">
    <property type="entry name" value="ornithine cyclodeaminase, domain 1"/>
    <property type="match status" value="1"/>
</dbReference>
<dbReference type="GO" id="GO:0019752">
    <property type="term" value="P:carboxylic acid metabolic process"/>
    <property type="evidence" value="ECO:0007669"/>
    <property type="project" value="UniProtKB-ARBA"/>
</dbReference>
<protein>
    <submittedName>
        <fullName evidence="3">Ornithine cyclodeaminase</fullName>
    </submittedName>
</protein>
<dbReference type="InterPro" id="IPR036291">
    <property type="entry name" value="NAD(P)-bd_dom_sf"/>
</dbReference>
<dbReference type="GO" id="GO:0016491">
    <property type="term" value="F:oxidoreductase activity"/>
    <property type="evidence" value="ECO:0007669"/>
    <property type="project" value="UniProtKB-ARBA"/>
</dbReference>
<gene>
    <name evidence="3" type="ORF">SAMN02982989_1328</name>
</gene>
<dbReference type="OrthoDB" id="9785971at2"/>
<dbReference type="EMBL" id="FXAF01000006">
    <property type="protein sequence ID" value="SMF34623.1"/>
    <property type="molecule type" value="Genomic_DNA"/>
</dbReference>
<dbReference type="Pfam" id="PF02423">
    <property type="entry name" value="OCD_Mu_crystall"/>
    <property type="match status" value="1"/>
</dbReference>
<evidence type="ECO:0000256" key="2">
    <source>
        <dbReference type="ARBA" id="ARBA00023027"/>
    </source>
</evidence>
<evidence type="ECO:0000313" key="3">
    <source>
        <dbReference type="EMBL" id="SMF34623.1"/>
    </source>
</evidence>
<dbReference type="InterPro" id="IPR003462">
    <property type="entry name" value="ODC_Mu_crystall"/>
</dbReference>
<dbReference type="GO" id="GO:0005737">
    <property type="term" value="C:cytoplasm"/>
    <property type="evidence" value="ECO:0007669"/>
    <property type="project" value="TreeGrafter"/>
</dbReference>
<dbReference type="AlphaFoldDB" id="A0A1X7EIQ5"/>
<accession>A0A1X7EIQ5</accession>
<evidence type="ECO:0000256" key="1">
    <source>
        <dbReference type="ARBA" id="ARBA00008903"/>
    </source>
</evidence>
<dbReference type="PANTHER" id="PTHR13812:SF19">
    <property type="entry name" value="KETIMINE REDUCTASE MU-CRYSTALLIN"/>
    <property type="match status" value="1"/>
</dbReference>
<reference evidence="4" key="1">
    <citation type="submission" date="2017-04" db="EMBL/GenBank/DDBJ databases">
        <authorList>
            <person name="Varghese N."/>
            <person name="Submissions S."/>
        </authorList>
    </citation>
    <scope>NUCLEOTIDE SEQUENCE [LARGE SCALE GENOMIC DNA]</scope>
    <source>
        <strain evidence="4">B4P</strain>
    </source>
</reference>
<dbReference type="STRING" id="464029.SAMN02982989_1328"/>
<organism evidence="3 4">
    <name type="scientific">Xaviernesmea oryzae</name>
    <dbReference type="NCBI Taxonomy" id="464029"/>
    <lineage>
        <taxon>Bacteria</taxon>
        <taxon>Pseudomonadati</taxon>
        <taxon>Pseudomonadota</taxon>
        <taxon>Alphaproteobacteria</taxon>
        <taxon>Hyphomicrobiales</taxon>
        <taxon>Rhizobiaceae</taxon>
        <taxon>Rhizobium/Agrobacterium group</taxon>
        <taxon>Xaviernesmea</taxon>
    </lineage>
</organism>
<keyword evidence="4" id="KW-1185">Reference proteome</keyword>
<dbReference type="FunFam" id="3.40.50.720:FF:000311">
    <property type="entry name" value="Ornithine cyclodeaminase"/>
    <property type="match status" value="1"/>
</dbReference>
<dbReference type="PIRSF" id="PIRSF001439">
    <property type="entry name" value="CryM"/>
    <property type="match status" value="1"/>
</dbReference>
<keyword evidence="2" id="KW-0520">NAD</keyword>
<dbReference type="InterPro" id="IPR023401">
    <property type="entry name" value="ODC_N"/>
</dbReference>
<evidence type="ECO:0000313" key="4">
    <source>
        <dbReference type="Proteomes" id="UP000192903"/>
    </source>
</evidence>
<dbReference type="Gene3D" id="3.40.50.720">
    <property type="entry name" value="NAD(P)-binding Rossmann-like Domain"/>
    <property type="match status" value="1"/>
</dbReference>
<sequence length="317" mass="33926">MLVLNEEQTRAALPWAELIEAVEAMFRSDCVMPVRHHHDMEVPGEANAVMLLMPAWVPGDHIGVKILNLFPDNHLRSLPTIIGSYLLSSGRTGEMLAIVEGGELTARRTAATSALAAKYLARQDAEVMLMAGTGRLSLNLMQAHAVTRPLKRFLIWGRNKEKAEETAEDARALGLDAAATGDLAAAARQADIISCATLSSEPLIRGEWLKPGAHLDLVGAFKPSMRESDDEAVRRSSVFVDTRAGAMKEGGDIVQPLDSGVLTKDGIKAELAELVHGRHPGRTGPGEITLFKSVGAALEDLAGAILAYRRASGQVSS</sequence>
<dbReference type="SUPFAM" id="SSF51735">
    <property type="entry name" value="NAD(P)-binding Rossmann-fold domains"/>
    <property type="match status" value="1"/>
</dbReference>
<comment type="similarity">
    <text evidence="1">Belongs to the ornithine cyclodeaminase/mu-crystallin family.</text>
</comment>
<proteinExistence type="inferred from homology"/>